<evidence type="ECO:0000256" key="1">
    <source>
        <dbReference type="ARBA" id="ARBA00022729"/>
    </source>
</evidence>
<feature type="signal peptide" evidence="4">
    <location>
        <begin position="1"/>
        <end position="24"/>
    </location>
</feature>
<name>A0AAN9EQP7_CROPI</name>
<dbReference type="SUPFAM" id="SSF101148">
    <property type="entry name" value="Plant invertase/pectin methylesterase inhibitor"/>
    <property type="match status" value="1"/>
</dbReference>
<dbReference type="SMART" id="SM00856">
    <property type="entry name" value="PMEI"/>
    <property type="match status" value="1"/>
</dbReference>
<dbReference type="Proteomes" id="UP001372338">
    <property type="component" value="Unassembled WGS sequence"/>
</dbReference>
<dbReference type="Gene3D" id="1.20.140.40">
    <property type="entry name" value="Invertase/pectin methylesterase inhibitor family protein"/>
    <property type="match status" value="1"/>
</dbReference>
<feature type="chain" id="PRO_5042829895" description="Pectinesterase inhibitor domain-containing protein" evidence="4">
    <location>
        <begin position="25"/>
        <end position="180"/>
    </location>
</feature>
<gene>
    <name evidence="6" type="ORF">RIF29_24909</name>
</gene>
<sequence length="180" mass="19264">MERISKLFSILAICVVVMAHQIAAQDLNKGKNLINNICQQSPTKDLCIQVLSSDSRSTNADLKDLAIIALRVAAANASSILTDAKRLIDDDNLDPDVQQGLSDCKETILDAGSQLEDSIASLLEDDDTGAQKWLQAALAAITTCDDSIPGSDDVLSVKSVKFRQLCNIAILITKALPNKA</sequence>
<evidence type="ECO:0000313" key="7">
    <source>
        <dbReference type="Proteomes" id="UP001372338"/>
    </source>
</evidence>
<dbReference type="GO" id="GO:0004857">
    <property type="term" value="F:enzyme inhibitor activity"/>
    <property type="evidence" value="ECO:0007669"/>
    <property type="project" value="InterPro"/>
</dbReference>
<dbReference type="EMBL" id="JAYWIO010000005">
    <property type="protein sequence ID" value="KAK7259305.1"/>
    <property type="molecule type" value="Genomic_DNA"/>
</dbReference>
<dbReference type="NCBIfam" id="TIGR01614">
    <property type="entry name" value="PME_inhib"/>
    <property type="match status" value="1"/>
</dbReference>
<evidence type="ECO:0000259" key="5">
    <source>
        <dbReference type="SMART" id="SM00856"/>
    </source>
</evidence>
<dbReference type="Pfam" id="PF04043">
    <property type="entry name" value="PMEI"/>
    <property type="match status" value="1"/>
</dbReference>
<evidence type="ECO:0000256" key="4">
    <source>
        <dbReference type="SAM" id="SignalP"/>
    </source>
</evidence>
<dbReference type="PANTHER" id="PTHR36710">
    <property type="entry name" value="PECTINESTERASE INHIBITOR-LIKE"/>
    <property type="match status" value="1"/>
</dbReference>
<dbReference type="InterPro" id="IPR052421">
    <property type="entry name" value="PCW_Enzyme_Inhibitor"/>
</dbReference>
<keyword evidence="2" id="KW-1015">Disulfide bond</keyword>
<evidence type="ECO:0000256" key="2">
    <source>
        <dbReference type="ARBA" id="ARBA00023157"/>
    </source>
</evidence>
<dbReference type="CDD" id="cd15801">
    <property type="entry name" value="PMEI-like_1"/>
    <property type="match status" value="1"/>
</dbReference>
<feature type="domain" description="Pectinesterase inhibitor" evidence="5">
    <location>
        <begin position="29"/>
        <end position="172"/>
    </location>
</feature>
<dbReference type="PANTHER" id="PTHR36710:SF18">
    <property type="entry name" value="PECTINESTERASE INHIBITOR 5-RELATED"/>
    <property type="match status" value="1"/>
</dbReference>
<dbReference type="AlphaFoldDB" id="A0AAN9EQP7"/>
<keyword evidence="7" id="KW-1185">Reference proteome</keyword>
<dbReference type="InterPro" id="IPR035513">
    <property type="entry name" value="Invertase/methylesterase_inhib"/>
</dbReference>
<evidence type="ECO:0000313" key="6">
    <source>
        <dbReference type="EMBL" id="KAK7259305.1"/>
    </source>
</evidence>
<evidence type="ECO:0000256" key="3">
    <source>
        <dbReference type="ARBA" id="ARBA00038471"/>
    </source>
</evidence>
<organism evidence="6 7">
    <name type="scientific">Crotalaria pallida</name>
    <name type="common">Smooth rattlebox</name>
    <name type="synonym">Crotalaria striata</name>
    <dbReference type="NCBI Taxonomy" id="3830"/>
    <lineage>
        <taxon>Eukaryota</taxon>
        <taxon>Viridiplantae</taxon>
        <taxon>Streptophyta</taxon>
        <taxon>Embryophyta</taxon>
        <taxon>Tracheophyta</taxon>
        <taxon>Spermatophyta</taxon>
        <taxon>Magnoliopsida</taxon>
        <taxon>eudicotyledons</taxon>
        <taxon>Gunneridae</taxon>
        <taxon>Pentapetalae</taxon>
        <taxon>rosids</taxon>
        <taxon>fabids</taxon>
        <taxon>Fabales</taxon>
        <taxon>Fabaceae</taxon>
        <taxon>Papilionoideae</taxon>
        <taxon>50 kb inversion clade</taxon>
        <taxon>genistoids sensu lato</taxon>
        <taxon>core genistoids</taxon>
        <taxon>Crotalarieae</taxon>
        <taxon>Crotalaria</taxon>
    </lineage>
</organism>
<proteinExistence type="inferred from homology"/>
<accession>A0AAN9EQP7</accession>
<dbReference type="InterPro" id="IPR006501">
    <property type="entry name" value="Pectinesterase_inhib_dom"/>
</dbReference>
<protein>
    <recommendedName>
        <fullName evidence="5">Pectinesterase inhibitor domain-containing protein</fullName>
    </recommendedName>
</protein>
<reference evidence="6 7" key="1">
    <citation type="submission" date="2024-01" db="EMBL/GenBank/DDBJ databases">
        <title>The genomes of 5 underutilized Papilionoideae crops provide insights into root nodulation and disease resistanc.</title>
        <authorList>
            <person name="Yuan L."/>
        </authorList>
    </citation>
    <scope>NUCLEOTIDE SEQUENCE [LARGE SCALE GENOMIC DNA]</scope>
    <source>
        <strain evidence="6">ZHUSHIDOU_FW_LH</strain>
        <tissue evidence="6">Leaf</tissue>
    </source>
</reference>
<comment type="caution">
    <text evidence="6">The sequence shown here is derived from an EMBL/GenBank/DDBJ whole genome shotgun (WGS) entry which is preliminary data.</text>
</comment>
<comment type="similarity">
    <text evidence="3">Belongs to the PMEI family.</text>
</comment>
<keyword evidence="1 4" id="KW-0732">Signal</keyword>